<dbReference type="RefSeq" id="WP_030326282.1">
    <property type="nucleotide sequence ID" value="NZ_JBIBDZ010000014.1"/>
</dbReference>
<sequence>MSAISEELRTEQFVMSLRGVVPYVYEQAWQSVLDGTPLSRTTLHRGPDGLLRRTLRPEARFRLQIVDWRATRAEVQDTRLAERLAGESAAGLPLDRAPLMCATLIRRSDRDWTFAWRYARELMDRRAGLRILEEAADAYAVLLRGGIPRRAATTARSRATPPGTASPVAALPRTASVVTTPPVTTPAVTAPRATASAVATPPVTASAAATPPLTAPVAALPVVAPPVTAPPVPALPSSPLTGVRTRGPVAR</sequence>
<organism evidence="2 3">
    <name type="scientific">Streptomyces flavochromogenes</name>
    <dbReference type="NCBI Taxonomy" id="68199"/>
    <lineage>
        <taxon>Bacteria</taxon>
        <taxon>Bacillati</taxon>
        <taxon>Actinomycetota</taxon>
        <taxon>Actinomycetes</taxon>
        <taxon>Kitasatosporales</taxon>
        <taxon>Streptomycetaceae</taxon>
        <taxon>Streptomyces</taxon>
    </lineage>
</organism>
<reference evidence="2 3" key="1">
    <citation type="submission" date="2024-10" db="EMBL/GenBank/DDBJ databases">
        <title>The Natural Products Discovery Center: Release of the First 8490 Sequenced Strains for Exploring Actinobacteria Biosynthetic Diversity.</title>
        <authorList>
            <person name="Kalkreuter E."/>
            <person name="Kautsar S.A."/>
            <person name="Yang D."/>
            <person name="Bader C.D."/>
            <person name="Teijaro C.N."/>
            <person name="Fluegel L."/>
            <person name="Davis C.M."/>
            <person name="Simpson J.R."/>
            <person name="Lauterbach L."/>
            <person name="Steele A.D."/>
            <person name="Gui C."/>
            <person name="Meng S."/>
            <person name="Li G."/>
            <person name="Viehrig K."/>
            <person name="Ye F."/>
            <person name="Su P."/>
            <person name="Kiefer A.F."/>
            <person name="Nichols A."/>
            <person name="Cepeda A.J."/>
            <person name="Yan W."/>
            <person name="Fan B."/>
            <person name="Jiang Y."/>
            <person name="Adhikari A."/>
            <person name="Zheng C.-J."/>
            <person name="Schuster L."/>
            <person name="Cowan T.M."/>
            <person name="Smanski M.J."/>
            <person name="Chevrette M.G."/>
            <person name="De Carvalho L.P.S."/>
            <person name="Shen B."/>
        </authorList>
    </citation>
    <scope>NUCLEOTIDE SEQUENCE [LARGE SCALE GENOMIC DNA]</scope>
    <source>
        <strain evidence="2 3">NPDC012605</strain>
    </source>
</reference>
<proteinExistence type="predicted"/>
<dbReference type="Proteomes" id="UP001602370">
    <property type="component" value="Unassembled WGS sequence"/>
</dbReference>
<dbReference type="InterPro" id="IPR023213">
    <property type="entry name" value="CAT-like_dom_sf"/>
</dbReference>
<gene>
    <name evidence="2" type="ORF">ACFY8C_34735</name>
</gene>
<evidence type="ECO:0000313" key="2">
    <source>
        <dbReference type="EMBL" id="MFF5923435.1"/>
    </source>
</evidence>
<dbReference type="SUPFAM" id="SSF52777">
    <property type="entry name" value="CoA-dependent acyltransferases"/>
    <property type="match status" value="1"/>
</dbReference>
<accession>A0ABW6Y1F0</accession>
<feature type="region of interest" description="Disordered" evidence="1">
    <location>
        <begin position="225"/>
        <end position="251"/>
    </location>
</feature>
<dbReference type="EMBL" id="JBIBDZ010000014">
    <property type="protein sequence ID" value="MFF5923435.1"/>
    <property type="molecule type" value="Genomic_DNA"/>
</dbReference>
<evidence type="ECO:0000256" key="1">
    <source>
        <dbReference type="SAM" id="MobiDB-lite"/>
    </source>
</evidence>
<feature type="region of interest" description="Disordered" evidence="1">
    <location>
        <begin position="176"/>
        <end position="197"/>
    </location>
</feature>
<dbReference type="Gene3D" id="3.30.559.10">
    <property type="entry name" value="Chloramphenicol acetyltransferase-like domain"/>
    <property type="match status" value="1"/>
</dbReference>
<evidence type="ECO:0000313" key="3">
    <source>
        <dbReference type="Proteomes" id="UP001602370"/>
    </source>
</evidence>
<comment type="caution">
    <text evidence="2">The sequence shown here is derived from an EMBL/GenBank/DDBJ whole genome shotgun (WGS) entry which is preliminary data.</text>
</comment>
<feature type="compositionally biased region" description="Pro residues" evidence="1">
    <location>
        <begin position="225"/>
        <end position="236"/>
    </location>
</feature>
<protein>
    <submittedName>
        <fullName evidence="2">Uncharacterized protein</fullName>
    </submittedName>
</protein>
<keyword evidence="3" id="KW-1185">Reference proteome</keyword>
<name>A0ABW6Y1F0_9ACTN</name>